<name>A0A1M6G1Y1_9ACTN</name>
<reference evidence="2 3" key="1">
    <citation type="submission" date="2016-11" db="EMBL/GenBank/DDBJ databases">
        <authorList>
            <person name="Jaros S."/>
            <person name="Januszkiewicz K."/>
            <person name="Wedrychowicz H."/>
        </authorList>
    </citation>
    <scope>NUCLEOTIDE SEQUENCE [LARGE SCALE GENOMIC DNA]</scope>
    <source>
        <strain evidence="2 3">DSM 12906</strain>
    </source>
</reference>
<dbReference type="SUPFAM" id="SSF47413">
    <property type="entry name" value="lambda repressor-like DNA-binding domains"/>
    <property type="match status" value="1"/>
</dbReference>
<dbReference type="InterPro" id="IPR010982">
    <property type="entry name" value="Lambda_DNA-bd_dom_sf"/>
</dbReference>
<gene>
    <name evidence="2" type="ORF">SAMN02745244_01582</name>
</gene>
<dbReference type="RefSeq" id="WP_073186977.1">
    <property type="nucleotide sequence ID" value="NZ_FQZG01000024.1"/>
</dbReference>
<dbReference type="AlphaFoldDB" id="A0A1M6G1Y1"/>
<dbReference type="Pfam" id="PF01381">
    <property type="entry name" value="HTH_3"/>
    <property type="match status" value="1"/>
</dbReference>
<dbReference type="PROSITE" id="PS50943">
    <property type="entry name" value="HTH_CROC1"/>
    <property type="match status" value="1"/>
</dbReference>
<evidence type="ECO:0000313" key="2">
    <source>
        <dbReference type="EMBL" id="SHJ03966.1"/>
    </source>
</evidence>
<dbReference type="OrthoDB" id="5108126at2"/>
<dbReference type="STRING" id="1123357.SAMN02745244_01582"/>
<dbReference type="CDD" id="cd00093">
    <property type="entry name" value="HTH_XRE"/>
    <property type="match status" value="1"/>
</dbReference>
<dbReference type="Gene3D" id="1.10.260.40">
    <property type="entry name" value="lambda repressor-like DNA-binding domains"/>
    <property type="match status" value="1"/>
</dbReference>
<feature type="domain" description="HTH cro/C1-type" evidence="1">
    <location>
        <begin position="49"/>
        <end position="103"/>
    </location>
</feature>
<dbReference type="InterPro" id="IPR001387">
    <property type="entry name" value="Cro/C1-type_HTH"/>
</dbReference>
<dbReference type="Proteomes" id="UP000184512">
    <property type="component" value="Unassembled WGS sequence"/>
</dbReference>
<evidence type="ECO:0000259" key="1">
    <source>
        <dbReference type="PROSITE" id="PS50943"/>
    </source>
</evidence>
<proteinExistence type="predicted"/>
<dbReference type="GO" id="GO:0003677">
    <property type="term" value="F:DNA binding"/>
    <property type="evidence" value="ECO:0007669"/>
    <property type="project" value="InterPro"/>
</dbReference>
<protein>
    <submittedName>
        <fullName evidence="2">Helix-turn-helix</fullName>
    </submittedName>
</protein>
<dbReference type="EMBL" id="FQZG01000024">
    <property type="protein sequence ID" value="SHJ03966.1"/>
    <property type="molecule type" value="Genomic_DNA"/>
</dbReference>
<evidence type="ECO:0000313" key="3">
    <source>
        <dbReference type="Proteomes" id="UP000184512"/>
    </source>
</evidence>
<sequence>MSTTTIPTGYVDLDDLRAEVSASYTDAQRQEYADADADADTQIALAELVYKMRTEAGISQAELARRMGARQPFISDLERGGKTPTVATLNRIARATGNRLRLVVEPA</sequence>
<dbReference type="SMART" id="SM00530">
    <property type="entry name" value="HTH_XRE"/>
    <property type="match status" value="1"/>
</dbReference>
<keyword evidence="3" id="KW-1185">Reference proteome</keyword>
<accession>A0A1M6G1Y1</accession>
<organism evidence="2 3">
    <name type="scientific">Tessaracoccus bendigoensis DSM 12906</name>
    <dbReference type="NCBI Taxonomy" id="1123357"/>
    <lineage>
        <taxon>Bacteria</taxon>
        <taxon>Bacillati</taxon>
        <taxon>Actinomycetota</taxon>
        <taxon>Actinomycetes</taxon>
        <taxon>Propionibacteriales</taxon>
        <taxon>Propionibacteriaceae</taxon>
        <taxon>Tessaracoccus</taxon>
    </lineage>
</organism>